<dbReference type="Gene3D" id="1.20.1370.10">
    <property type="entry name" value="Hemocyanin, N-terminal domain"/>
    <property type="match status" value="1"/>
</dbReference>
<accession>A0AAV2PK79</accession>
<evidence type="ECO:0000259" key="6">
    <source>
        <dbReference type="PROSITE" id="PS00498"/>
    </source>
</evidence>
<evidence type="ECO:0000256" key="5">
    <source>
        <dbReference type="ARBA" id="ARBA00023157"/>
    </source>
</evidence>
<protein>
    <recommendedName>
        <fullName evidence="6">Tyrosinase copper-binding domain-containing protein</fullName>
    </recommendedName>
</protein>
<dbReference type="SUPFAM" id="SSF48056">
    <property type="entry name" value="Di-copper centre-containing domain"/>
    <property type="match status" value="1"/>
</dbReference>
<keyword evidence="5" id="KW-1015">Disulfide bond</keyword>
<evidence type="ECO:0000256" key="3">
    <source>
        <dbReference type="ARBA" id="ARBA00022723"/>
    </source>
</evidence>
<dbReference type="InterPro" id="IPR000896">
    <property type="entry name" value="Hemocyanin/hexamerin_mid_dom"/>
</dbReference>
<gene>
    <name evidence="7" type="ORF">MNOR_LOCUS45</name>
</gene>
<evidence type="ECO:0000313" key="8">
    <source>
        <dbReference type="Proteomes" id="UP001497623"/>
    </source>
</evidence>
<reference evidence="7 8" key="1">
    <citation type="submission" date="2024-05" db="EMBL/GenBank/DDBJ databases">
        <authorList>
            <person name="Wallberg A."/>
        </authorList>
    </citation>
    <scope>NUCLEOTIDE SEQUENCE [LARGE SCALE GENOMIC DNA]</scope>
</reference>
<feature type="non-terminal residue" evidence="7">
    <location>
        <position position="667"/>
    </location>
</feature>
<dbReference type="GO" id="GO:0005576">
    <property type="term" value="C:extracellular region"/>
    <property type="evidence" value="ECO:0007669"/>
    <property type="project" value="UniProtKB-SubCell"/>
</dbReference>
<comment type="subcellular location">
    <subcellularLocation>
        <location evidence="1">Secreted</location>
    </subcellularLocation>
</comment>
<keyword evidence="3" id="KW-0479">Metal-binding</keyword>
<dbReference type="Pfam" id="PF00372">
    <property type="entry name" value="Hemocyanin_M"/>
    <property type="match status" value="1"/>
</dbReference>
<dbReference type="Gene3D" id="1.10.1280.10">
    <property type="entry name" value="Di-copper center containing domain from catechol oxidase"/>
    <property type="match status" value="1"/>
</dbReference>
<comment type="caution">
    <text evidence="7">The sequence shown here is derived from an EMBL/GenBank/DDBJ whole genome shotgun (WGS) entry which is preliminary data.</text>
</comment>
<dbReference type="InterPro" id="IPR005204">
    <property type="entry name" value="Hemocyanin_N"/>
</dbReference>
<dbReference type="Pfam" id="PF03722">
    <property type="entry name" value="Hemocyanin_N"/>
    <property type="match status" value="1"/>
</dbReference>
<dbReference type="Proteomes" id="UP001497623">
    <property type="component" value="Unassembled WGS sequence"/>
</dbReference>
<evidence type="ECO:0000313" key="7">
    <source>
        <dbReference type="EMBL" id="CAL4058601.1"/>
    </source>
</evidence>
<evidence type="ECO:0000256" key="4">
    <source>
        <dbReference type="ARBA" id="ARBA00023008"/>
    </source>
</evidence>
<dbReference type="AlphaFoldDB" id="A0AAV2PK79"/>
<dbReference type="SUPFAM" id="SSF48050">
    <property type="entry name" value="Hemocyanin, N-terminal domain"/>
    <property type="match status" value="1"/>
</dbReference>
<dbReference type="InterPro" id="IPR036697">
    <property type="entry name" value="Hemocyanin_N_sf"/>
</dbReference>
<feature type="domain" description="Tyrosinase copper-binding" evidence="6">
    <location>
        <begin position="409"/>
        <end position="420"/>
    </location>
</feature>
<keyword evidence="4" id="KW-0186">Copper</keyword>
<dbReference type="InterPro" id="IPR008922">
    <property type="entry name" value="Di-copper_centre_dom_sf"/>
</dbReference>
<dbReference type="PROSITE" id="PS00210">
    <property type="entry name" value="HEMOCYANIN_2"/>
    <property type="match status" value="1"/>
</dbReference>
<keyword evidence="2" id="KW-0964">Secreted</keyword>
<dbReference type="InterPro" id="IPR013788">
    <property type="entry name" value="Hemocyanin/hexamerin"/>
</dbReference>
<name>A0AAV2PK79_MEGNR</name>
<dbReference type="PANTHER" id="PTHR11511">
    <property type="entry name" value="LARVAL STORAGE PROTEIN/PHENOLOXIDASE"/>
    <property type="match status" value="1"/>
</dbReference>
<dbReference type="InterPro" id="IPR014756">
    <property type="entry name" value="Ig_E-set"/>
</dbReference>
<sequence length="667" mass="77905">MNDDQKGLLYLFERPYERLNIPRAGGSIIFQHDEEEVEELATRWRDIVQTVIIPTLPDVMKDMHMVKLVKMGTTYSQFNPLHRAAAKELTQRFMDPQIENMQILGHVAAAIRDHVNEGLFIYALSYAIIRNPKFDSRLVPAIYEVFPNKFIPQYTIKQAMDQLRSTQYKDPQNLSDEIVVEHNIEFTGSDLNPEHRVAYFREDYGLNAHHWHWHLVYPIGDEKPRDRKGEIFFYMHNQMIARYDWERLSNWLNRVVKLSNWRVPIPEGYFPKLTINNAAKHYGTRPDNMTPQNFTRIDKIDDQFVPFDINDMERWRERLFDAIHKGYMKKKNGERVFLSDNVEPGSNQQRGIDILGDTFEADEHLSVNPAFYGSLHNTGHDMIAFIHDPQGHHKEELGVIGDTSTACRDPAFWRWHKFVDDVFQEYKMQQEPYEDNEPFNGPQKMRIKMKNLGGQRLIIQETTSEYYRSEVYRAGLEFPKMAKELRLSSYTSHVLTYKIWKVTNNQTDPVDVTVRVYMAPKRNEANNPMTFMDQRLLWAEMDKFKITLEPGSNTLERLSTESSITIPNELTFRDLEENPPNEDDPPSLYCGCGWPQHLLLPMGRAGGMDFQIFVLISDWELDKVEGSARDKSCSNGEKSCSNAASYCGILNEKFPDARPMGYPFDRK</sequence>
<dbReference type="PANTHER" id="PTHR11511:SF4">
    <property type="entry name" value="PHENOLOXIDASE 2-RELATED"/>
    <property type="match status" value="1"/>
</dbReference>
<dbReference type="InterPro" id="IPR002227">
    <property type="entry name" value="Tyrosinase_Cu-bd"/>
</dbReference>
<proteinExistence type="predicted"/>
<dbReference type="GO" id="GO:0046872">
    <property type="term" value="F:metal ion binding"/>
    <property type="evidence" value="ECO:0007669"/>
    <property type="project" value="UniProtKB-KW"/>
</dbReference>
<dbReference type="PROSITE" id="PS00498">
    <property type="entry name" value="TYROSINASE_2"/>
    <property type="match status" value="1"/>
</dbReference>
<dbReference type="EMBL" id="CAXKWB010000009">
    <property type="protein sequence ID" value="CAL4058601.1"/>
    <property type="molecule type" value="Genomic_DNA"/>
</dbReference>
<organism evidence="7 8">
    <name type="scientific">Meganyctiphanes norvegica</name>
    <name type="common">Northern krill</name>
    <name type="synonym">Thysanopoda norvegica</name>
    <dbReference type="NCBI Taxonomy" id="48144"/>
    <lineage>
        <taxon>Eukaryota</taxon>
        <taxon>Metazoa</taxon>
        <taxon>Ecdysozoa</taxon>
        <taxon>Arthropoda</taxon>
        <taxon>Crustacea</taxon>
        <taxon>Multicrustacea</taxon>
        <taxon>Malacostraca</taxon>
        <taxon>Eumalacostraca</taxon>
        <taxon>Eucarida</taxon>
        <taxon>Euphausiacea</taxon>
        <taxon>Euphausiidae</taxon>
        <taxon>Meganyctiphanes</taxon>
    </lineage>
</organism>
<keyword evidence="8" id="KW-1185">Reference proteome</keyword>
<dbReference type="InterPro" id="IPR037020">
    <property type="entry name" value="Hemocyanin_C_sf"/>
</dbReference>
<evidence type="ECO:0000256" key="1">
    <source>
        <dbReference type="ARBA" id="ARBA00004613"/>
    </source>
</evidence>
<dbReference type="Gene3D" id="2.60.40.1520">
    <property type="entry name" value="Hemocyanin, C-terminal domain"/>
    <property type="match status" value="1"/>
</dbReference>
<dbReference type="GO" id="GO:0016491">
    <property type="term" value="F:oxidoreductase activity"/>
    <property type="evidence" value="ECO:0007669"/>
    <property type="project" value="InterPro"/>
</dbReference>
<dbReference type="InterPro" id="IPR005203">
    <property type="entry name" value="Hemocyanin_C"/>
</dbReference>
<dbReference type="SUPFAM" id="SSF81296">
    <property type="entry name" value="E set domains"/>
    <property type="match status" value="1"/>
</dbReference>
<dbReference type="Pfam" id="PF03723">
    <property type="entry name" value="Hemocyanin_C"/>
    <property type="match status" value="1"/>
</dbReference>
<dbReference type="PRINTS" id="PR00187">
    <property type="entry name" value="HAEMOCYANIN"/>
</dbReference>
<evidence type="ECO:0000256" key="2">
    <source>
        <dbReference type="ARBA" id="ARBA00022525"/>
    </source>
</evidence>